<dbReference type="InterPro" id="IPR031312">
    <property type="entry name" value="Na/sul_symport_CS"/>
</dbReference>
<keyword evidence="4 6" id="KW-1133">Transmembrane helix</keyword>
<dbReference type="STRING" id="1121267.CCUN_0774"/>
<dbReference type="InterPro" id="IPR001898">
    <property type="entry name" value="SLC13A/DASS"/>
</dbReference>
<feature type="domain" description="Citrate transporter-like" evidence="7">
    <location>
        <begin position="116"/>
        <end position="465"/>
    </location>
</feature>
<feature type="transmembrane region" description="Helical" evidence="6">
    <location>
        <begin position="193"/>
        <end position="221"/>
    </location>
</feature>
<evidence type="ECO:0000256" key="3">
    <source>
        <dbReference type="ARBA" id="ARBA00022692"/>
    </source>
</evidence>
<gene>
    <name evidence="8" type="ORF">CCUN_0774</name>
</gene>
<dbReference type="Proteomes" id="UP000192902">
    <property type="component" value="Chromosome"/>
</dbReference>
<protein>
    <submittedName>
        <fullName evidence="8">Sodium/dicarboxylate symporter</fullName>
    </submittedName>
</protein>
<keyword evidence="5 6" id="KW-0472">Membrane</keyword>
<evidence type="ECO:0000256" key="2">
    <source>
        <dbReference type="ARBA" id="ARBA00022448"/>
    </source>
</evidence>
<feature type="transmembrane region" description="Helical" evidence="6">
    <location>
        <begin position="272"/>
        <end position="291"/>
    </location>
</feature>
<evidence type="ECO:0000256" key="6">
    <source>
        <dbReference type="SAM" id="Phobius"/>
    </source>
</evidence>
<feature type="transmembrane region" description="Helical" evidence="6">
    <location>
        <begin position="349"/>
        <end position="369"/>
    </location>
</feature>
<dbReference type="OrthoDB" id="9766267at2"/>
<evidence type="ECO:0000313" key="8">
    <source>
        <dbReference type="EMBL" id="ARJ56392.1"/>
    </source>
</evidence>
<organism evidence="8 9">
    <name type="scientific">Campylobacter cuniculorum DSM 23162 = LMG 24588</name>
    <dbReference type="NCBI Taxonomy" id="1121267"/>
    <lineage>
        <taxon>Bacteria</taxon>
        <taxon>Pseudomonadati</taxon>
        <taxon>Campylobacterota</taxon>
        <taxon>Epsilonproteobacteria</taxon>
        <taxon>Campylobacterales</taxon>
        <taxon>Campylobacteraceae</taxon>
        <taxon>Campylobacter</taxon>
    </lineage>
</organism>
<dbReference type="GO" id="GO:0005886">
    <property type="term" value="C:plasma membrane"/>
    <property type="evidence" value="ECO:0007669"/>
    <property type="project" value="TreeGrafter"/>
</dbReference>
<reference evidence="8 9" key="1">
    <citation type="submission" date="2017-04" db="EMBL/GenBank/DDBJ databases">
        <title>Complete genome sequence of the Campylobacter cuniculorum type strain LMG24588.</title>
        <authorList>
            <person name="Miller W.G."/>
            <person name="Yee E."/>
            <person name="Revez J."/>
            <person name="Bono J.L."/>
            <person name="Rossi M."/>
        </authorList>
    </citation>
    <scope>NUCLEOTIDE SEQUENCE [LARGE SCALE GENOMIC DNA]</scope>
    <source>
        <strain evidence="8 9">LMG 24588</strain>
    </source>
</reference>
<evidence type="ECO:0000256" key="4">
    <source>
        <dbReference type="ARBA" id="ARBA00022989"/>
    </source>
</evidence>
<evidence type="ECO:0000259" key="7">
    <source>
        <dbReference type="Pfam" id="PF03600"/>
    </source>
</evidence>
<feature type="transmembrane region" description="Helical" evidence="6">
    <location>
        <begin position="121"/>
        <end position="141"/>
    </location>
</feature>
<keyword evidence="3 6" id="KW-0812">Transmembrane</keyword>
<dbReference type="EMBL" id="CP020867">
    <property type="protein sequence ID" value="ARJ56392.1"/>
    <property type="molecule type" value="Genomic_DNA"/>
</dbReference>
<dbReference type="PROSITE" id="PS01271">
    <property type="entry name" value="NA_SULFATE"/>
    <property type="match status" value="1"/>
</dbReference>
<feature type="transmembrane region" description="Helical" evidence="6">
    <location>
        <begin position="497"/>
        <end position="519"/>
    </location>
</feature>
<accession>A0A1W6BWC2</accession>
<dbReference type="PANTHER" id="PTHR10283">
    <property type="entry name" value="SOLUTE CARRIER FAMILY 13 MEMBER"/>
    <property type="match status" value="1"/>
</dbReference>
<feature type="transmembrane region" description="Helical" evidence="6">
    <location>
        <begin position="414"/>
        <end position="447"/>
    </location>
</feature>
<evidence type="ECO:0000313" key="9">
    <source>
        <dbReference type="Proteomes" id="UP000192902"/>
    </source>
</evidence>
<feature type="transmembrane region" description="Helical" evidence="6">
    <location>
        <begin position="459"/>
        <end position="477"/>
    </location>
</feature>
<feature type="transmembrane region" description="Helical" evidence="6">
    <location>
        <begin position="75"/>
        <end position="101"/>
    </location>
</feature>
<dbReference type="PANTHER" id="PTHR10283:SF82">
    <property type="entry name" value="SOLUTE CARRIER FAMILY 13 MEMBER 2"/>
    <property type="match status" value="1"/>
</dbReference>
<dbReference type="eggNOG" id="COG0471">
    <property type="taxonomic scope" value="Bacteria"/>
</dbReference>
<feature type="transmembrane region" description="Helical" evidence="6">
    <location>
        <begin position="233"/>
        <end position="252"/>
    </location>
</feature>
<feature type="transmembrane region" description="Helical" evidence="6">
    <location>
        <begin position="320"/>
        <end position="337"/>
    </location>
</feature>
<dbReference type="NCBIfam" id="TIGR00785">
    <property type="entry name" value="dass"/>
    <property type="match status" value="1"/>
</dbReference>
<keyword evidence="2" id="KW-0813">Transport</keyword>
<comment type="subcellular location">
    <subcellularLocation>
        <location evidence="1">Membrane</location>
        <topology evidence="1">Multi-pass membrane protein</topology>
    </subcellularLocation>
</comment>
<dbReference type="AlphaFoldDB" id="A0A1W6BWC2"/>
<evidence type="ECO:0000256" key="5">
    <source>
        <dbReference type="ARBA" id="ARBA00023136"/>
    </source>
</evidence>
<dbReference type="Pfam" id="PF03600">
    <property type="entry name" value="CitMHS"/>
    <property type="match status" value="1"/>
</dbReference>
<dbReference type="GO" id="GO:0015141">
    <property type="term" value="F:succinate transmembrane transporter activity"/>
    <property type="evidence" value="ECO:0007669"/>
    <property type="project" value="UniProtKB-ARBA"/>
</dbReference>
<feature type="transmembrane region" description="Helical" evidence="6">
    <location>
        <begin position="376"/>
        <end position="394"/>
    </location>
</feature>
<evidence type="ECO:0000256" key="1">
    <source>
        <dbReference type="ARBA" id="ARBA00004141"/>
    </source>
</evidence>
<dbReference type="InterPro" id="IPR004680">
    <property type="entry name" value="Cit_transptr-like_dom"/>
</dbReference>
<feature type="transmembrane region" description="Helical" evidence="6">
    <location>
        <begin position="153"/>
        <end position="173"/>
    </location>
</feature>
<name>A0A1W6BWC2_9BACT</name>
<dbReference type="KEGG" id="ccun:CCUN_0774"/>
<sequence length="525" mass="57783">MFFNFLKKSKQNTAVSKDFSKQNTQNSNDFLANKEENTSNKEFLNDENKEENLIKKDENSDSIKVLNSAYSFKKIALGLVFAMILGIICAFLASFYLGASFKVSALIGIIALLVTLWTNKALPLGVVSLLPIILFPSFGILDTKTATANYGNPIIFLFLGGFMLATATEKIGLHKIIAKKFLSFFPKTPKGVISALGFASAALGTALSNSTVAILLLPIALSITKDYFLKLRFLLAVAFGASISGITTPIGSPPNLIFLGFLENLGFEGISFTTWIFMMLPLTLLMLYAMIKILSFNTKSHSMEVNLFENEEFTFAHKRLTFFLLVLLVILFINSPIKPFYSGLGLNENVILLAFGLLMFVPKIGFLDWDDSKSIPYELIFLFGAGFCIAKAFAGTELSKAFEGFFSQFSSLPFIVFLFLACVSAIIATGFLSTTALIAILLPIVYTATQSFLEGKEPTITMLAITICASFSFMIPISTPPNAIVFAKGNIKAWDMIRFGFMLSVVGIVAVTLFSYVYWRWFLGV</sequence>
<proteinExistence type="predicted"/>